<reference evidence="2" key="1">
    <citation type="submission" date="2014-12" db="EMBL/GenBank/DDBJ databases">
        <authorList>
            <person name="Smet A."/>
        </authorList>
    </citation>
    <scope>NUCLEOTIDE SEQUENCE [LARGE SCALE GENOMIC DNA]</scope>
</reference>
<accession>A0A0K2XJJ7</accession>
<evidence type="ECO:0000313" key="2">
    <source>
        <dbReference type="Proteomes" id="UP000046090"/>
    </source>
</evidence>
<dbReference type="EMBL" id="CDMK01000002">
    <property type="protein sequence ID" value="CRI34752.1"/>
    <property type="molecule type" value="Genomic_DNA"/>
</dbReference>
<name>A0A0K2XJJ7_HELHE</name>
<dbReference type="AlphaFoldDB" id="A0A0K2XJJ7"/>
<gene>
    <name evidence="1" type="ORF">HHE01_05530</name>
</gene>
<proteinExistence type="predicted"/>
<sequence>MGYAPPKAGWITLALPLAHYAHIIPALEHRKSFVAHKRQARGHHLQHLF</sequence>
<dbReference type="Proteomes" id="UP000046090">
    <property type="component" value="Unassembled WGS sequence"/>
</dbReference>
<keyword evidence="2" id="KW-1185">Reference proteome</keyword>
<organism evidence="1 2">
    <name type="scientific">Helicobacter heilmannii</name>
    <dbReference type="NCBI Taxonomy" id="35817"/>
    <lineage>
        <taxon>Bacteria</taxon>
        <taxon>Pseudomonadati</taxon>
        <taxon>Campylobacterota</taxon>
        <taxon>Epsilonproteobacteria</taxon>
        <taxon>Campylobacterales</taxon>
        <taxon>Helicobacteraceae</taxon>
        <taxon>Helicobacter</taxon>
    </lineage>
</organism>
<dbReference type="STRING" id="1216962.BN341_14300"/>
<protein>
    <submittedName>
        <fullName evidence="1">Uncharacterized protein</fullName>
    </submittedName>
</protein>
<evidence type="ECO:0000313" key="1">
    <source>
        <dbReference type="EMBL" id="CRI34752.1"/>
    </source>
</evidence>